<sequence>MKKSTRFFASMVAILFATALLAQDASYTYENVSNDPINTRIYTLDNGLKVYMSVNKETPRIQTFIAVRVGGKNDPAETTGLAHYFEHLMFKGTDKFGTLNYEKEKPLLDEIERLFEVYRNTTDEDARTAIYQQIDSVSYEASKLAIPNEYDKLMSAIGATGTNAYTGFDMTVYTDDIPSNQVENWAKIQAERFQNNVIRGFHTELETVYEEKNMSLTQDGRKVYEKMLATLFPHHPYGTQTVLGSQEHLKNPSITNIKEYYKTYYVPNNMAICLAGDFDPDGMIRVIDAHFGNMEPNDNLPPLPVTEQEELTKPVSVEVLGLEAANISLGWRFPGSSSQEKDLLDIISLIMNNGQAGLVDLNLIQQQKVLSAYAGLYSMSDYCAFVMGANPKQGQTLEEARDLLLGQIDKLKKGEFSEELISASVNNLKLSQMRRIESNAGRANWFVNTFINGLDWKDQVDRLDRLARITKQDVVNFANAYFKENYAVIYKREGKDPNELKIAKPQITPIVMNRDARSEFLLGIQQAEVEPIEPVFLDFEKDLKKLKAKSDIPVLYKQNVNNGLFSLIYVFDMGNNTDKAIGTAFEYMRYLGTSTKSPEEIKTAFYNLACSFGVYPGSERVYVMLSGLAENMDKALELFEELLADAQVNPEAYANLTEDILKKRNDAKLNQGQNFNKLLQYAIWGADSPDKNILSETELNTMDPEELVARIRQLNHFEHRILYYGPDSDDQFLTTLNRLHRVPATLTPVPEDNRFKQEPVKENKVYLAKYDAKQIYMAMVANDGVVYDPTIEPTREMYNEYFSGNMNSIVFQEMRESRGLAYSAYAYLMPPSKLNRPYILRAFIATQNDKMDDALKAFHQILNDMPESENAFNLAKDGLITRLRTDRIIKENILWAYINAQDLGLNTDRRKELFKQAQDMTLSDVKAFQEKWVKDRTYSYCILGNEEDLDLQQLETYGPIIRLSQEDIFGY</sequence>
<dbReference type="Gene3D" id="3.30.830.10">
    <property type="entry name" value="Metalloenzyme, LuxS/M16 peptidase-like"/>
    <property type="match status" value="4"/>
</dbReference>
<keyword evidence="2" id="KW-0645">Protease</keyword>
<feature type="domain" description="Peptidase M16 N-terminal" evidence="7">
    <location>
        <begin position="55"/>
        <end position="103"/>
    </location>
</feature>
<comment type="similarity">
    <text evidence="1">Belongs to the peptidase M16 family.</text>
</comment>
<evidence type="ECO:0000256" key="2">
    <source>
        <dbReference type="ARBA" id="ARBA00022670"/>
    </source>
</evidence>
<reference evidence="9 10" key="1">
    <citation type="submission" date="2016-08" db="EMBL/GenBank/DDBJ databases">
        <authorList>
            <person name="Seilhamer J.J."/>
        </authorList>
    </citation>
    <scope>NUCLEOTIDE SEQUENCE [LARGE SCALE GENOMIC DNA]</scope>
    <source>
        <strain evidence="9">M3/6</strain>
    </source>
</reference>
<dbReference type="GO" id="GO:0006508">
    <property type="term" value="P:proteolysis"/>
    <property type="evidence" value="ECO:0007669"/>
    <property type="project" value="UniProtKB-KW"/>
</dbReference>
<evidence type="ECO:0000256" key="3">
    <source>
        <dbReference type="ARBA" id="ARBA00022801"/>
    </source>
</evidence>
<keyword evidence="10" id="KW-1185">Reference proteome</keyword>
<keyword evidence="6" id="KW-0732">Signal</keyword>
<name>A0A1R3SWN6_9BACT</name>
<keyword evidence="4" id="KW-0862">Zinc</keyword>
<dbReference type="SUPFAM" id="SSF63411">
    <property type="entry name" value="LuxS/MPP-like metallohydrolase"/>
    <property type="match status" value="4"/>
</dbReference>
<evidence type="ECO:0000313" key="10">
    <source>
        <dbReference type="Proteomes" id="UP000187464"/>
    </source>
</evidence>
<evidence type="ECO:0000259" key="8">
    <source>
        <dbReference type="Pfam" id="PF05193"/>
    </source>
</evidence>
<dbReference type="InterPro" id="IPR011765">
    <property type="entry name" value="Pept_M16_N"/>
</dbReference>
<keyword evidence="5" id="KW-0482">Metalloprotease</keyword>
<feature type="domain" description="Peptidase M16 C-terminal" evidence="8">
    <location>
        <begin position="255"/>
        <end position="428"/>
    </location>
</feature>
<dbReference type="PANTHER" id="PTHR43690">
    <property type="entry name" value="NARDILYSIN"/>
    <property type="match status" value="1"/>
</dbReference>
<evidence type="ECO:0000313" key="9">
    <source>
        <dbReference type="EMBL" id="SCD20696.1"/>
    </source>
</evidence>
<dbReference type="InterPro" id="IPR050626">
    <property type="entry name" value="Peptidase_M16"/>
</dbReference>
<dbReference type="GO" id="GO:0046872">
    <property type="term" value="F:metal ion binding"/>
    <property type="evidence" value="ECO:0007669"/>
    <property type="project" value="InterPro"/>
</dbReference>
<dbReference type="Proteomes" id="UP000187464">
    <property type="component" value="Chromosome I"/>
</dbReference>
<gene>
    <name evidence="9" type="ORF">PSM36_1880</name>
</gene>
<dbReference type="Pfam" id="PF05193">
    <property type="entry name" value="Peptidase_M16_C"/>
    <property type="match status" value="2"/>
</dbReference>
<evidence type="ECO:0000256" key="4">
    <source>
        <dbReference type="ARBA" id="ARBA00022833"/>
    </source>
</evidence>
<dbReference type="STRING" id="1642647.PSM36_1880"/>
<evidence type="ECO:0000256" key="1">
    <source>
        <dbReference type="ARBA" id="ARBA00007261"/>
    </source>
</evidence>
<dbReference type="AlphaFoldDB" id="A0A1R3SWN6"/>
<accession>A0A1R3SWN6</accession>
<dbReference type="RefSeq" id="WP_076930665.1">
    <property type="nucleotide sequence ID" value="NZ_LT605205.1"/>
</dbReference>
<feature type="chain" id="PRO_5012526095" evidence="6">
    <location>
        <begin position="23"/>
        <end position="971"/>
    </location>
</feature>
<dbReference type="Pfam" id="PF00675">
    <property type="entry name" value="Peptidase_M16"/>
    <property type="match status" value="1"/>
</dbReference>
<evidence type="ECO:0000256" key="5">
    <source>
        <dbReference type="ARBA" id="ARBA00023049"/>
    </source>
</evidence>
<protein>
    <submittedName>
        <fullName evidence="9">Putative Zn-dependent peptidase</fullName>
    </submittedName>
</protein>
<organism evidence="9 10">
    <name type="scientific">Proteiniphilum saccharofermentans</name>
    <dbReference type="NCBI Taxonomy" id="1642647"/>
    <lineage>
        <taxon>Bacteria</taxon>
        <taxon>Pseudomonadati</taxon>
        <taxon>Bacteroidota</taxon>
        <taxon>Bacteroidia</taxon>
        <taxon>Bacteroidales</taxon>
        <taxon>Dysgonomonadaceae</taxon>
        <taxon>Proteiniphilum</taxon>
    </lineage>
</organism>
<dbReference type="PANTHER" id="PTHR43690:SF17">
    <property type="entry name" value="PROTEIN YHJJ"/>
    <property type="match status" value="1"/>
</dbReference>
<proteinExistence type="inferred from homology"/>
<evidence type="ECO:0000259" key="7">
    <source>
        <dbReference type="Pfam" id="PF00675"/>
    </source>
</evidence>
<feature type="domain" description="Peptidase M16 C-terminal" evidence="8">
    <location>
        <begin position="752"/>
        <end position="877"/>
    </location>
</feature>
<dbReference type="EMBL" id="LT605205">
    <property type="protein sequence ID" value="SCD20696.1"/>
    <property type="molecule type" value="Genomic_DNA"/>
</dbReference>
<dbReference type="InterPro" id="IPR011249">
    <property type="entry name" value="Metalloenz_LuxS/M16"/>
</dbReference>
<evidence type="ECO:0000256" key="6">
    <source>
        <dbReference type="SAM" id="SignalP"/>
    </source>
</evidence>
<keyword evidence="3" id="KW-0378">Hydrolase</keyword>
<dbReference type="KEGG" id="psac:PSM36_1880"/>
<feature type="signal peptide" evidence="6">
    <location>
        <begin position="1"/>
        <end position="22"/>
    </location>
</feature>
<dbReference type="InterPro" id="IPR007863">
    <property type="entry name" value="Peptidase_M16_C"/>
</dbReference>
<dbReference type="GO" id="GO:0008237">
    <property type="term" value="F:metallopeptidase activity"/>
    <property type="evidence" value="ECO:0007669"/>
    <property type="project" value="UniProtKB-KW"/>
</dbReference>